<gene>
    <name evidence="1" type="ORF">SDC9_166377</name>
</gene>
<organism evidence="1">
    <name type="scientific">bioreactor metagenome</name>
    <dbReference type="NCBI Taxonomy" id="1076179"/>
    <lineage>
        <taxon>unclassified sequences</taxon>
        <taxon>metagenomes</taxon>
        <taxon>ecological metagenomes</taxon>
    </lineage>
</organism>
<dbReference type="Gene3D" id="3.20.20.80">
    <property type="entry name" value="Glycosidases"/>
    <property type="match status" value="1"/>
</dbReference>
<sequence length="235" mass="27370">MAEWTLQSPSTQPAKIELIRLLKEKYKDIAVLNDKWNANYLSWDALLQSKEKPSVDSKEDCMHFTDIIVESYFKYIREEFKRIAPNKLYMGCRFAGKTTERVLKHAAKYCDVLSYNIYTYSLENFKLPEGIDKPIMIGEFHFGALDRGLFHTGLVATENQEARANAYATYVESALRHPNFIGTHWHQYSDQATTGRFDGENFQVGFTDICDRPYLETIRKIREVGYNMYTIRNGQ</sequence>
<evidence type="ECO:0008006" key="2">
    <source>
        <dbReference type="Google" id="ProtNLM"/>
    </source>
</evidence>
<accession>A0A645FWS2</accession>
<evidence type="ECO:0000313" key="1">
    <source>
        <dbReference type="EMBL" id="MPN19011.1"/>
    </source>
</evidence>
<dbReference type="EMBL" id="VSSQ01066484">
    <property type="protein sequence ID" value="MPN19011.1"/>
    <property type="molecule type" value="Genomic_DNA"/>
</dbReference>
<reference evidence="1" key="1">
    <citation type="submission" date="2019-08" db="EMBL/GenBank/DDBJ databases">
        <authorList>
            <person name="Kucharzyk K."/>
            <person name="Murdoch R.W."/>
            <person name="Higgins S."/>
            <person name="Loffler F."/>
        </authorList>
    </citation>
    <scope>NUCLEOTIDE SEQUENCE</scope>
</reference>
<name>A0A645FWS2_9ZZZZ</name>
<dbReference type="AlphaFoldDB" id="A0A645FWS2"/>
<proteinExistence type="predicted"/>
<dbReference type="InterPro" id="IPR017853">
    <property type="entry name" value="GH"/>
</dbReference>
<protein>
    <recommendedName>
        <fullName evidence="2">Glycoside hydrolase family 42 N-terminal domain-containing protein</fullName>
    </recommendedName>
</protein>
<dbReference type="SUPFAM" id="SSF51445">
    <property type="entry name" value="(Trans)glycosidases"/>
    <property type="match status" value="1"/>
</dbReference>
<comment type="caution">
    <text evidence="1">The sequence shown here is derived from an EMBL/GenBank/DDBJ whole genome shotgun (WGS) entry which is preliminary data.</text>
</comment>